<dbReference type="PANTHER" id="PTHR12126:SF11">
    <property type="entry name" value="NADH DEHYDROGENASE [UBIQUINONE] 1 ALPHA SUBCOMPLEX SUBUNIT 9, MITOCHONDRIAL"/>
    <property type="match status" value="1"/>
</dbReference>
<dbReference type="AlphaFoldDB" id="A0AAU7KE77"/>
<proteinExistence type="inferred from homology"/>
<sequence>MSDRTRPVVVIGGTGFVGAAVVRELYFAGHAVRVVARHPRLPEEVEDGDPVEAIQADIEDPESLKAALEGASAVINAVSLYRESGKRSFEQVHVEGAARLARLAREAGIDRYVLLSGIGARLDSPSPYVRARARGEQAVMGEIPRAVIVRPSALYGQQSGLVATLARLVKMPLVPLFGAGEMRLQPLHVGDLASALARLATRTSLPRALFELGGPDPLRYRDLVTQVARHLGREPSFIKVPLPLWHALALALSPLPSPPLTRDTLWLISEDNLVANGVGSFADLGLNPRSLRDSLPHCLPTQAG</sequence>
<comment type="similarity">
    <text evidence="1">Belongs to the short-chain dehydrogenases/reductases (SDR) family.</text>
</comment>
<gene>
    <name evidence="3" type="ORF">NFG58_13835</name>
</gene>
<evidence type="ECO:0000256" key="1">
    <source>
        <dbReference type="ARBA" id="ARBA00006484"/>
    </source>
</evidence>
<dbReference type="InterPro" id="IPR036291">
    <property type="entry name" value="NAD(P)-bd_dom_sf"/>
</dbReference>
<dbReference type="Pfam" id="PF13460">
    <property type="entry name" value="NAD_binding_10"/>
    <property type="match status" value="1"/>
</dbReference>
<dbReference type="SMART" id="SM00822">
    <property type="entry name" value="PKS_KR"/>
    <property type="match status" value="1"/>
</dbReference>
<dbReference type="InterPro" id="IPR051207">
    <property type="entry name" value="ComplexI_NDUFA9_subunit"/>
</dbReference>
<protein>
    <submittedName>
        <fullName evidence="3">Complex I NDUFA9 subunit family protein</fullName>
    </submittedName>
</protein>
<name>A0AAU7KE77_9GAMM</name>
<dbReference type="SUPFAM" id="SSF51735">
    <property type="entry name" value="NAD(P)-binding Rossmann-fold domains"/>
    <property type="match status" value="1"/>
</dbReference>
<dbReference type="GO" id="GO:0044877">
    <property type="term" value="F:protein-containing complex binding"/>
    <property type="evidence" value="ECO:0007669"/>
    <property type="project" value="TreeGrafter"/>
</dbReference>
<dbReference type="Gene3D" id="3.40.50.720">
    <property type="entry name" value="NAD(P)-binding Rossmann-like Domain"/>
    <property type="match status" value="1"/>
</dbReference>
<reference evidence="3" key="1">
    <citation type="submission" date="2022-06" db="EMBL/GenBank/DDBJ databases">
        <title>A novel DMS-producing enzyme.</title>
        <authorList>
            <person name="Zhang Y."/>
        </authorList>
    </citation>
    <scope>NUCLEOTIDE SEQUENCE</scope>
    <source>
        <strain evidence="3">RT37</strain>
    </source>
</reference>
<evidence type="ECO:0000313" key="3">
    <source>
        <dbReference type="EMBL" id="XBO69699.1"/>
    </source>
</evidence>
<dbReference type="InterPro" id="IPR016040">
    <property type="entry name" value="NAD(P)-bd_dom"/>
</dbReference>
<accession>A0AAU7KE77</accession>
<organism evidence="3">
    <name type="scientific">Halomonas sp. RT37</name>
    <dbReference type="NCBI Taxonomy" id="2950872"/>
    <lineage>
        <taxon>Bacteria</taxon>
        <taxon>Pseudomonadati</taxon>
        <taxon>Pseudomonadota</taxon>
        <taxon>Gammaproteobacteria</taxon>
        <taxon>Oceanospirillales</taxon>
        <taxon>Halomonadaceae</taxon>
        <taxon>Halomonas</taxon>
    </lineage>
</organism>
<evidence type="ECO:0000259" key="2">
    <source>
        <dbReference type="SMART" id="SM00822"/>
    </source>
</evidence>
<dbReference type="PANTHER" id="PTHR12126">
    <property type="entry name" value="NADH-UBIQUINONE OXIDOREDUCTASE 39 KDA SUBUNIT-RELATED"/>
    <property type="match status" value="1"/>
</dbReference>
<dbReference type="InterPro" id="IPR057326">
    <property type="entry name" value="KR_dom"/>
</dbReference>
<dbReference type="RefSeq" id="WP_348826753.1">
    <property type="nucleotide sequence ID" value="NZ_CP098827.1"/>
</dbReference>
<dbReference type="EMBL" id="CP098827">
    <property type="protein sequence ID" value="XBO69699.1"/>
    <property type="molecule type" value="Genomic_DNA"/>
</dbReference>
<feature type="domain" description="Ketoreductase" evidence="2">
    <location>
        <begin position="6"/>
        <end position="146"/>
    </location>
</feature>
<dbReference type="CDD" id="cd05271">
    <property type="entry name" value="NDUFA9_like_SDR_a"/>
    <property type="match status" value="1"/>
</dbReference>